<reference evidence="1" key="1">
    <citation type="journal article" date="2013" name="Genome Biol.">
        <title>Comparative genomics of the core and accessory genomes of 48 Sinorhizobium strains comprising five genospecies.</title>
        <authorList>
            <person name="Sugawara M."/>
            <person name="Epstein B."/>
            <person name="Badgley B.D."/>
            <person name="Unno T."/>
            <person name="Xu L."/>
            <person name="Reese J."/>
            <person name="Gyaneshwar P."/>
            <person name="Denny R."/>
            <person name="Mudge J."/>
            <person name="Bharti A.K."/>
            <person name="Farmer A.D."/>
            <person name="May G.D."/>
            <person name="Woodward J.E."/>
            <person name="Medigue C."/>
            <person name="Vallenet D."/>
            <person name="Lajus A."/>
            <person name="Rouy Z."/>
            <person name="Martinez-Vaz B."/>
            <person name="Tiffin P."/>
            <person name="Young N.D."/>
            <person name="Sadowsky M.J."/>
        </authorList>
    </citation>
    <scope>NUCLEOTIDE SEQUENCE</scope>
    <source>
        <strain evidence="1">M1</strain>
    </source>
</reference>
<name>A0A6G1WR36_9HYPH</name>
<dbReference type="AlphaFoldDB" id="A0A6G1WR36"/>
<dbReference type="EMBL" id="WISB01000140">
    <property type="protein sequence ID" value="MQW72194.1"/>
    <property type="molecule type" value="Genomic_DNA"/>
</dbReference>
<organism evidence="1">
    <name type="scientific">Sinorhizobium medicae</name>
    <dbReference type="NCBI Taxonomy" id="110321"/>
    <lineage>
        <taxon>Bacteria</taxon>
        <taxon>Pseudomonadati</taxon>
        <taxon>Pseudomonadota</taxon>
        <taxon>Alphaproteobacteria</taxon>
        <taxon>Hyphomicrobiales</taxon>
        <taxon>Rhizobiaceae</taxon>
        <taxon>Sinorhizobium/Ensifer group</taxon>
        <taxon>Sinorhizobium</taxon>
    </lineage>
</organism>
<comment type="caution">
    <text evidence="1">The sequence shown here is derived from an EMBL/GenBank/DDBJ whole genome shotgun (WGS) entry which is preliminary data.</text>
</comment>
<gene>
    <name evidence="1" type="ORF">GHJ91_24375</name>
</gene>
<accession>A0A6G1WR36</accession>
<protein>
    <submittedName>
        <fullName evidence="1">Uncharacterized protein</fullName>
    </submittedName>
</protein>
<proteinExistence type="predicted"/>
<evidence type="ECO:0000313" key="1">
    <source>
        <dbReference type="EMBL" id="MQW72194.1"/>
    </source>
</evidence>
<dbReference type="RefSeq" id="WP_153413675.1">
    <property type="nucleotide sequence ID" value="NZ_WISB01000140.1"/>
</dbReference>
<sequence length="85" mass="8702">MRTGFTSDGEDGAAATAAGLSQVIPFRRAWAPHPASVTGDGPSSSPAIPLGELVNAVVLRLSNKRIRLKVLRAPGLGGGKDEGPR</sequence>